<dbReference type="PANTHER" id="PTHR16055">
    <property type="entry name" value="INTEGRATOR COMPLEX SUBUNIT 10"/>
    <property type="match status" value="1"/>
</dbReference>
<comment type="subcellular location">
    <subcellularLocation>
        <location evidence="1">Nucleus</location>
    </subcellularLocation>
</comment>
<dbReference type="EnsemblMetazoa" id="PHUM260340-RA">
    <property type="protein sequence ID" value="PHUM260340-PA"/>
    <property type="gene ID" value="PHUM260340"/>
</dbReference>
<dbReference type="FunCoup" id="E0VKD1">
    <property type="interactions" value="1395"/>
</dbReference>
<dbReference type="PANTHER" id="PTHR16055:SF2">
    <property type="entry name" value="INTEGRATOR COMPLEX SUBUNIT 10"/>
    <property type="match status" value="1"/>
</dbReference>
<evidence type="ECO:0000256" key="1">
    <source>
        <dbReference type="ARBA" id="ARBA00004123"/>
    </source>
</evidence>
<dbReference type="GO" id="GO:0032039">
    <property type="term" value="C:integrator complex"/>
    <property type="evidence" value="ECO:0007669"/>
    <property type="project" value="InterPro"/>
</dbReference>
<dbReference type="GeneID" id="8235386"/>
<dbReference type="VEuPathDB" id="VectorBase:PHUM260340"/>
<proteinExistence type="inferred from homology"/>
<sequence>MEIDDDSTANLIDEEYLVLRAKNALKYDPYEAKSWLLTAQTLFPHNFGVQFEAYYIEKTARNVKEAAKCFASLFSAFPEEADLCTEIKAITTALRLSENENELGDSMPIHMEHCTLMLLLFNKFPLTIVNYGPRLMENLITAEKHGLLQNNPVNCYRKLLVCDLLPLLGSDQLELQPKSLYRLLHKAIEFYLCYLFNNKKKEDLDNLQIEEPWTKLWEIMLNIGSKLAWDLSITFASYWNKDNYWTALMNAYQTRPSANDDNGQKQIVYCATLIFVRCLHEYLSAVESGSERTFVLVEAFCIPCFPNESLPKRSRVEEDLNQPALTSSSNLSSSVLHSFVIAVRCWDLLHHNESIEREFSRLMVHLKLESFLKNFQLDLTLYKGQYEQLRTLLMNSNECDTQASLLAKDLLLLSSYYFSQNYSPIIDIISKVTSSLPESNSNNANDVNSNSLSIATRQSRHLHYLPLTRMSILQYCVKILLAAFKSKKNELTLGHILVLIQLDNPIDEETLHEIITSIQNRGGFSYPLFTSYIVNVDILEQFAYLSNDLGTKITLDILPPNQQLHNQRRMSTRGVDKGVKEDIRTAIRRQVTRSNEAVDNLIIKFLCRERELIYHSLVDS</sequence>
<gene>
    <name evidence="6" type="primary">8235386</name>
    <name evidence="5" type="ORF">Phum_PHUM260340</name>
</gene>
<dbReference type="RefSeq" id="XP_002426575.1">
    <property type="nucleotide sequence ID" value="XM_002426530.1"/>
</dbReference>
<dbReference type="eggNOG" id="ENOG502QQ28">
    <property type="taxonomic scope" value="Eukaryota"/>
</dbReference>
<dbReference type="KEGG" id="phu:Phum_PHUM260340"/>
<dbReference type="EMBL" id="AAZO01003011">
    <property type="status" value="NOT_ANNOTATED_CDS"/>
    <property type="molecule type" value="Genomic_DNA"/>
</dbReference>
<evidence type="ECO:0000256" key="4">
    <source>
        <dbReference type="ARBA" id="ARBA00023242"/>
    </source>
</evidence>
<name>E0VKD1_PEDHC</name>
<dbReference type="InterPro" id="IPR026164">
    <property type="entry name" value="Int_cplx_su10"/>
</dbReference>
<dbReference type="EMBL" id="DS235241">
    <property type="protein sequence ID" value="EEB13837.1"/>
    <property type="molecule type" value="Genomic_DNA"/>
</dbReference>
<keyword evidence="7" id="KW-1185">Reference proteome</keyword>
<dbReference type="OMA" id="FYVKMFQ"/>
<dbReference type="Proteomes" id="UP000009046">
    <property type="component" value="Unassembled WGS sequence"/>
</dbReference>
<dbReference type="OrthoDB" id="18145at2759"/>
<evidence type="ECO:0000313" key="5">
    <source>
        <dbReference type="EMBL" id="EEB13837.1"/>
    </source>
</evidence>
<comment type="similarity">
    <text evidence="2">Belongs to the Integrator subunit 10 family.</text>
</comment>
<accession>E0VKD1</accession>
<evidence type="ECO:0000313" key="6">
    <source>
        <dbReference type="EnsemblMetazoa" id="PHUM260340-PA"/>
    </source>
</evidence>
<dbReference type="STRING" id="121224.E0VKD1"/>
<dbReference type="AlphaFoldDB" id="E0VKD1"/>
<evidence type="ECO:0000256" key="3">
    <source>
        <dbReference type="ARBA" id="ARBA00016811"/>
    </source>
</evidence>
<dbReference type="InParanoid" id="E0VKD1"/>
<organism>
    <name type="scientific">Pediculus humanus subsp. corporis</name>
    <name type="common">Body louse</name>
    <dbReference type="NCBI Taxonomy" id="121224"/>
    <lineage>
        <taxon>Eukaryota</taxon>
        <taxon>Metazoa</taxon>
        <taxon>Ecdysozoa</taxon>
        <taxon>Arthropoda</taxon>
        <taxon>Hexapoda</taxon>
        <taxon>Insecta</taxon>
        <taxon>Pterygota</taxon>
        <taxon>Neoptera</taxon>
        <taxon>Paraneoptera</taxon>
        <taxon>Psocodea</taxon>
        <taxon>Troctomorpha</taxon>
        <taxon>Phthiraptera</taxon>
        <taxon>Anoplura</taxon>
        <taxon>Pediculidae</taxon>
        <taxon>Pediculus</taxon>
    </lineage>
</organism>
<dbReference type="GO" id="GO:0016180">
    <property type="term" value="P:snRNA processing"/>
    <property type="evidence" value="ECO:0007669"/>
    <property type="project" value="InterPro"/>
</dbReference>
<reference evidence="5" key="1">
    <citation type="submission" date="2007-04" db="EMBL/GenBank/DDBJ databases">
        <title>Annotation of Pediculus humanus corporis strain USDA.</title>
        <authorList>
            <person name="Kirkness E."/>
            <person name="Hannick L."/>
            <person name="Hass B."/>
            <person name="Bruggner R."/>
            <person name="Lawson D."/>
            <person name="Bidwell S."/>
            <person name="Joardar V."/>
            <person name="Caler E."/>
            <person name="Walenz B."/>
            <person name="Inman J."/>
            <person name="Schobel S."/>
            <person name="Galinsky K."/>
            <person name="Amedeo P."/>
            <person name="Strausberg R."/>
        </authorList>
    </citation>
    <scope>NUCLEOTIDE SEQUENCE</scope>
    <source>
        <strain evidence="5">USDA</strain>
    </source>
</reference>
<reference evidence="6" key="3">
    <citation type="submission" date="2020-05" db="UniProtKB">
        <authorList>
            <consortium name="EnsemblMetazoa"/>
        </authorList>
    </citation>
    <scope>IDENTIFICATION</scope>
    <source>
        <strain evidence="6">USDA</strain>
    </source>
</reference>
<reference evidence="5" key="2">
    <citation type="submission" date="2007-04" db="EMBL/GenBank/DDBJ databases">
        <title>The genome of the human body louse.</title>
        <authorList>
            <consortium name="The Human Body Louse Genome Consortium"/>
            <person name="Kirkness E."/>
            <person name="Walenz B."/>
            <person name="Hass B."/>
            <person name="Bruggner R."/>
            <person name="Strausberg R."/>
        </authorList>
    </citation>
    <scope>NUCLEOTIDE SEQUENCE</scope>
    <source>
        <strain evidence="5">USDA</strain>
    </source>
</reference>
<dbReference type="CTD" id="8235386"/>
<dbReference type="HOGENOM" id="CLU_023740_0_0_1"/>
<evidence type="ECO:0000256" key="2">
    <source>
        <dbReference type="ARBA" id="ARBA00010391"/>
    </source>
</evidence>
<keyword evidence="4" id="KW-0539">Nucleus</keyword>
<evidence type="ECO:0000313" key="7">
    <source>
        <dbReference type="Proteomes" id="UP000009046"/>
    </source>
</evidence>
<protein>
    <recommendedName>
        <fullName evidence="3">Integrator complex subunit 10</fullName>
    </recommendedName>
</protein>
<dbReference type="Pfam" id="PF21045">
    <property type="entry name" value="INT10"/>
    <property type="match status" value="3"/>
</dbReference>